<dbReference type="FunFam" id="1.10.510.10:FF:000095">
    <property type="entry name" value="protein STRUBBELIG-RECEPTOR FAMILY 8"/>
    <property type="match status" value="1"/>
</dbReference>
<feature type="region of interest" description="Disordered" evidence="13">
    <location>
        <begin position="381"/>
        <end position="417"/>
    </location>
</feature>
<comment type="catalytic activity">
    <reaction evidence="10">
        <text>L-seryl-[protein] + ATP = O-phospho-L-seryl-[protein] + ADP + H(+)</text>
        <dbReference type="Rhea" id="RHEA:17989"/>
        <dbReference type="Rhea" id="RHEA-COMP:9863"/>
        <dbReference type="Rhea" id="RHEA-COMP:11604"/>
        <dbReference type="ChEBI" id="CHEBI:15378"/>
        <dbReference type="ChEBI" id="CHEBI:29999"/>
        <dbReference type="ChEBI" id="CHEBI:30616"/>
        <dbReference type="ChEBI" id="CHEBI:83421"/>
        <dbReference type="ChEBI" id="CHEBI:456216"/>
        <dbReference type="EC" id="2.7.11.1"/>
    </reaction>
</comment>
<dbReference type="Proteomes" id="UP000245207">
    <property type="component" value="Unassembled WGS sequence"/>
</dbReference>
<feature type="binding site" evidence="11">
    <location>
        <position position="126"/>
    </location>
    <ligand>
        <name>ATP</name>
        <dbReference type="ChEBI" id="CHEBI:30616"/>
    </ligand>
</feature>
<dbReference type="GO" id="GO:0030246">
    <property type="term" value="F:carbohydrate binding"/>
    <property type="evidence" value="ECO:0007669"/>
    <property type="project" value="UniProtKB-KW"/>
</dbReference>
<dbReference type="OrthoDB" id="4062651at2759"/>
<dbReference type="GO" id="GO:0004674">
    <property type="term" value="F:protein serine/threonine kinase activity"/>
    <property type="evidence" value="ECO:0007669"/>
    <property type="project" value="UniProtKB-KW"/>
</dbReference>
<evidence type="ECO:0000256" key="2">
    <source>
        <dbReference type="ARBA" id="ARBA00012513"/>
    </source>
</evidence>
<keyword evidence="7" id="KW-0418">Kinase</keyword>
<evidence type="ECO:0000256" key="11">
    <source>
        <dbReference type="PROSITE-ProRule" id="PRU10141"/>
    </source>
</evidence>
<evidence type="ECO:0000256" key="8">
    <source>
        <dbReference type="ARBA" id="ARBA00022840"/>
    </source>
</evidence>
<dbReference type="InterPro" id="IPR050823">
    <property type="entry name" value="Plant_Ser_Thr_Prot_Kinase"/>
</dbReference>
<protein>
    <recommendedName>
        <fullName evidence="2">non-specific serine/threonine protein kinase</fullName>
        <ecNumber evidence="2">2.7.11.1</ecNumber>
    </recommendedName>
</protein>
<keyword evidence="16" id="KW-1185">Reference proteome</keyword>
<gene>
    <name evidence="15" type="ORF">CTI12_AA364690</name>
</gene>
<evidence type="ECO:0000256" key="12">
    <source>
        <dbReference type="RuleBase" id="RU000304"/>
    </source>
</evidence>
<comment type="similarity">
    <text evidence="12">Belongs to the protein kinase superfamily.</text>
</comment>
<evidence type="ECO:0000256" key="3">
    <source>
        <dbReference type="ARBA" id="ARBA00022475"/>
    </source>
</evidence>
<evidence type="ECO:0000256" key="5">
    <source>
        <dbReference type="ARBA" id="ARBA00022679"/>
    </source>
</evidence>
<keyword evidence="6 11" id="KW-0547">Nucleotide-binding</keyword>
<dbReference type="STRING" id="35608.A0A2U1LD88"/>
<dbReference type="Gene3D" id="1.10.510.10">
    <property type="entry name" value="Transferase(Phosphotransferase) domain 1"/>
    <property type="match status" value="1"/>
</dbReference>
<organism evidence="15 16">
    <name type="scientific">Artemisia annua</name>
    <name type="common">Sweet wormwood</name>
    <dbReference type="NCBI Taxonomy" id="35608"/>
    <lineage>
        <taxon>Eukaryota</taxon>
        <taxon>Viridiplantae</taxon>
        <taxon>Streptophyta</taxon>
        <taxon>Embryophyta</taxon>
        <taxon>Tracheophyta</taxon>
        <taxon>Spermatophyta</taxon>
        <taxon>Magnoliopsida</taxon>
        <taxon>eudicotyledons</taxon>
        <taxon>Gunneridae</taxon>
        <taxon>Pentapetalae</taxon>
        <taxon>asterids</taxon>
        <taxon>campanulids</taxon>
        <taxon>Asterales</taxon>
        <taxon>Asteraceae</taxon>
        <taxon>Asteroideae</taxon>
        <taxon>Anthemideae</taxon>
        <taxon>Artemisiinae</taxon>
        <taxon>Artemisia</taxon>
    </lineage>
</organism>
<dbReference type="InterPro" id="IPR011009">
    <property type="entry name" value="Kinase-like_dom_sf"/>
</dbReference>
<keyword evidence="15" id="KW-0430">Lectin</keyword>
<evidence type="ECO:0000313" key="15">
    <source>
        <dbReference type="EMBL" id="PWA46969.1"/>
    </source>
</evidence>
<evidence type="ECO:0000256" key="13">
    <source>
        <dbReference type="SAM" id="MobiDB-lite"/>
    </source>
</evidence>
<dbReference type="PROSITE" id="PS50011">
    <property type="entry name" value="PROTEIN_KINASE_DOM"/>
    <property type="match status" value="1"/>
</dbReference>
<proteinExistence type="inferred from homology"/>
<keyword evidence="4 12" id="KW-0723">Serine/threonine-protein kinase</keyword>
<keyword evidence="3" id="KW-0472">Membrane</keyword>
<evidence type="ECO:0000256" key="4">
    <source>
        <dbReference type="ARBA" id="ARBA00022527"/>
    </source>
</evidence>
<dbReference type="InterPro" id="IPR001245">
    <property type="entry name" value="Ser-Thr/Tyr_kinase_cat_dom"/>
</dbReference>
<comment type="catalytic activity">
    <reaction evidence="9">
        <text>L-threonyl-[protein] + ATP = O-phospho-L-threonyl-[protein] + ADP + H(+)</text>
        <dbReference type="Rhea" id="RHEA:46608"/>
        <dbReference type="Rhea" id="RHEA-COMP:11060"/>
        <dbReference type="Rhea" id="RHEA-COMP:11605"/>
        <dbReference type="ChEBI" id="CHEBI:15378"/>
        <dbReference type="ChEBI" id="CHEBI:30013"/>
        <dbReference type="ChEBI" id="CHEBI:30616"/>
        <dbReference type="ChEBI" id="CHEBI:61977"/>
        <dbReference type="ChEBI" id="CHEBI:456216"/>
        <dbReference type="EC" id="2.7.11.1"/>
    </reaction>
</comment>
<dbReference type="InterPro" id="IPR017441">
    <property type="entry name" value="Protein_kinase_ATP_BS"/>
</dbReference>
<evidence type="ECO:0000256" key="6">
    <source>
        <dbReference type="ARBA" id="ARBA00022741"/>
    </source>
</evidence>
<dbReference type="SUPFAM" id="SSF56112">
    <property type="entry name" value="Protein kinase-like (PK-like)"/>
    <property type="match status" value="1"/>
</dbReference>
<sequence length="417" mass="46370">MGNCLGYTRNGAKHSRCIQPQIQTPGGSKEGSRSSCITYPLPPPPQHISTYTQKLQSPSPGHVNEMIFSPHLKSFTLNELMYATRHFCDDYLLGEGGFGYVYKGWLNKETLTPVESGSGMAVAVKKLKPEGFQGQKEWLSEITYLGQLDHPNLVNLLGFCSDGENRLLVILVATHNQIFVCPQNWLFPILGGAQPLSWALRLKVVVEAARGLSFLHASEPKIIYRDFKCSNILLDMDYNAKLSDFGLAKAGPTGDLTHVTTQVMGTQGYTAPEYIATGRLTTKCDVFSFGIVLLELITGRRAIDKNRIVEERKLLEWVRPQLSDTKRLFRIMDSKLEGKYSRRGAYIVANLALQCCHPIAKYRPLMCEIVSILEKIPSSSRADSLNKMPSSKSQTNTNGSSPILQWPSQGSPLMPQK</sequence>
<comment type="subcellular location">
    <subcellularLocation>
        <location evidence="1">Cell membrane</location>
    </subcellularLocation>
</comment>
<keyword evidence="8 11" id="KW-0067">ATP-binding</keyword>
<evidence type="ECO:0000313" key="16">
    <source>
        <dbReference type="Proteomes" id="UP000245207"/>
    </source>
</evidence>
<evidence type="ECO:0000259" key="14">
    <source>
        <dbReference type="PROSITE" id="PS50011"/>
    </source>
</evidence>
<dbReference type="GO" id="GO:0005524">
    <property type="term" value="F:ATP binding"/>
    <property type="evidence" value="ECO:0007669"/>
    <property type="project" value="UniProtKB-UniRule"/>
</dbReference>
<dbReference type="EMBL" id="PKPP01010025">
    <property type="protein sequence ID" value="PWA46969.1"/>
    <property type="molecule type" value="Genomic_DNA"/>
</dbReference>
<keyword evidence="3" id="KW-1003">Cell membrane</keyword>
<reference evidence="15 16" key="1">
    <citation type="journal article" date="2018" name="Mol. Plant">
        <title>The genome of Artemisia annua provides insight into the evolution of Asteraceae family and artemisinin biosynthesis.</title>
        <authorList>
            <person name="Shen Q."/>
            <person name="Zhang L."/>
            <person name="Liao Z."/>
            <person name="Wang S."/>
            <person name="Yan T."/>
            <person name="Shi P."/>
            <person name="Liu M."/>
            <person name="Fu X."/>
            <person name="Pan Q."/>
            <person name="Wang Y."/>
            <person name="Lv Z."/>
            <person name="Lu X."/>
            <person name="Zhang F."/>
            <person name="Jiang W."/>
            <person name="Ma Y."/>
            <person name="Chen M."/>
            <person name="Hao X."/>
            <person name="Li L."/>
            <person name="Tang Y."/>
            <person name="Lv G."/>
            <person name="Zhou Y."/>
            <person name="Sun X."/>
            <person name="Brodelius P.E."/>
            <person name="Rose J.K.C."/>
            <person name="Tang K."/>
        </authorList>
    </citation>
    <scope>NUCLEOTIDE SEQUENCE [LARGE SCALE GENOMIC DNA]</scope>
    <source>
        <strain evidence="16">cv. Huhao1</strain>
        <tissue evidence="15">Leaf</tissue>
    </source>
</reference>
<dbReference type="Pfam" id="PF07714">
    <property type="entry name" value="PK_Tyr_Ser-Thr"/>
    <property type="match status" value="1"/>
</dbReference>
<dbReference type="Gene3D" id="3.30.200.20">
    <property type="entry name" value="Phosphorylase Kinase, domain 1"/>
    <property type="match status" value="1"/>
</dbReference>
<feature type="compositionally biased region" description="Polar residues" evidence="13">
    <location>
        <begin position="381"/>
        <end position="411"/>
    </location>
</feature>
<dbReference type="PROSITE" id="PS00107">
    <property type="entry name" value="PROTEIN_KINASE_ATP"/>
    <property type="match status" value="1"/>
</dbReference>
<dbReference type="InterPro" id="IPR008271">
    <property type="entry name" value="Ser/Thr_kinase_AS"/>
</dbReference>
<accession>A0A2U1LD88</accession>
<evidence type="ECO:0000256" key="7">
    <source>
        <dbReference type="ARBA" id="ARBA00022777"/>
    </source>
</evidence>
<dbReference type="PROSITE" id="PS00108">
    <property type="entry name" value="PROTEIN_KINASE_ST"/>
    <property type="match status" value="1"/>
</dbReference>
<feature type="domain" description="Protein kinase" evidence="14">
    <location>
        <begin position="87"/>
        <end position="360"/>
    </location>
</feature>
<keyword evidence="5" id="KW-0808">Transferase</keyword>
<dbReference type="EC" id="2.7.11.1" evidence="2"/>
<evidence type="ECO:0000256" key="10">
    <source>
        <dbReference type="ARBA" id="ARBA00048679"/>
    </source>
</evidence>
<evidence type="ECO:0000256" key="9">
    <source>
        <dbReference type="ARBA" id="ARBA00047899"/>
    </source>
</evidence>
<dbReference type="InterPro" id="IPR000719">
    <property type="entry name" value="Prot_kinase_dom"/>
</dbReference>
<comment type="caution">
    <text evidence="15">The sequence shown here is derived from an EMBL/GenBank/DDBJ whole genome shotgun (WGS) entry which is preliminary data.</text>
</comment>
<dbReference type="AlphaFoldDB" id="A0A2U1LD88"/>
<dbReference type="FunFam" id="3.30.200.20:FF:000228">
    <property type="entry name" value="Serine/threonine-protein kinase BIK1"/>
    <property type="match status" value="1"/>
</dbReference>
<evidence type="ECO:0000256" key="1">
    <source>
        <dbReference type="ARBA" id="ARBA00004236"/>
    </source>
</evidence>
<name>A0A2U1LD88_ARTAN</name>
<dbReference type="PANTHER" id="PTHR45621">
    <property type="entry name" value="OS01G0588500 PROTEIN-RELATED"/>
    <property type="match status" value="1"/>
</dbReference>